<dbReference type="InterPro" id="IPR051460">
    <property type="entry name" value="HdrC_iron-sulfur_subunit"/>
</dbReference>
<evidence type="ECO:0000313" key="2">
    <source>
        <dbReference type="EMBL" id="GAI03480.1"/>
    </source>
</evidence>
<dbReference type="PROSITE" id="PS00198">
    <property type="entry name" value="4FE4S_FER_1"/>
    <property type="match status" value="1"/>
</dbReference>
<dbReference type="PANTHER" id="PTHR43255">
    <property type="entry name" value="IRON-SULFUR-BINDING OXIDOREDUCTASE FADF-RELATED-RELATED"/>
    <property type="match status" value="1"/>
</dbReference>
<gene>
    <name evidence="2" type="ORF">S06H3_14472</name>
</gene>
<name>X1LM76_9ZZZZ</name>
<dbReference type="PROSITE" id="PS51379">
    <property type="entry name" value="4FE4S_FER_2"/>
    <property type="match status" value="1"/>
</dbReference>
<dbReference type="GO" id="GO:0051536">
    <property type="term" value="F:iron-sulfur cluster binding"/>
    <property type="evidence" value="ECO:0007669"/>
    <property type="project" value="InterPro"/>
</dbReference>
<comment type="caution">
    <text evidence="2">The sequence shown here is derived from an EMBL/GenBank/DDBJ whole genome shotgun (WGS) entry which is preliminary data.</text>
</comment>
<dbReference type="SUPFAM" id="SSF46548">
    <property type="entry name" value="alpha-helical ferredoxin"/>
    <property type="match status" value="1"/>
</dbReference>
<evidence type="ECO:0000259" key="1">
    <source>
        <dbReference type="PROSITE" id="PS51379"/>
    </source>
</evidence>
<reference evidence="2" key="1">
    <citation type="journal article" date="2014" name="Front. Microbiol.">
        <title>High frequency of phylogenetically diverse reductive dehalogenase-homologous genes in deep subseafloor sedimentary metagenomes.</title>
        <authorList>
            <person name="Kawai M."/>
            <person name="Futagami T."/>
            <person name="Toyoda A."/>
            <person name="Takaki Y."/>
            <person name="Nishi S."/>
            <person name="Hori S."/>
            <person name="Arai W."/>
            <person name="Tsubouchi T."/>
            <person name="Morono Y."/>
            <person name="Uchiyama I."/>
            <person name="Ito T."/>
            <person name="Fujiyama A."/>
            <person name="Inagaki F."/>
            <person name="Takami H."/>
        </authorList>
    </citation>
    <scope>NUCLEOTIDE SEQUENCE</scope>
    <source>
        <strain evidence="2">Expedition CK06-06</strain>
    </source>
</reference>
<dbReference type="GO" id="GO:0005886">
    <property type="term" value="C:plasma membrane"/>
    <property type="evidence" value="ECO:0007669"/>
    <property type="project" value="TreeGrafter"/>
</dbReference>
<dbReference type="InterPro" id="IPR017900">
    <property type="entry name" value="4Fe4S_Fe_S_CS"/>
</dbReference>
<dbReference type="InterPro" id="IPR009051">
    <property type="entry name" value="Helical_ferredxn"/>
</dbReference>
<dbReference type="EMBL" id="BARV01007080">
    <property type="protein sequence ID" value="GAI03480.1"/>
    <property type="molecule type" value="Genomic_DNA"/>
</dbReference>
<dbReference type="PANTHER" id="PTHR43255:SF2">
    <property type="entry name" value="HETERODISULFIDE REDUCTASE RELATED PROTEIN"/>
    <property type="match status" value="1"/>
</dbReference>
<dbReference type="AlphaFoldDB" id="X1LM76"/>
<feature type="domain" description="4Fe-4S ferredoxin-type" evidence="1">
    <location>
        <begin position="56"/>
        <end position="87"/>
    </location>
</feature>
<organism evidence="2">
    <name type="scientific">marine sediment metagenome</name>
    <dbReference type="NCBI Taxonomy" id="412755"/>
    <lineage>
        <taxon>unclassified sequences</taxon>
        <taxon>metagenomes</taxon>
        <taxon>ecological metagenomes</taxon>
    </lineage>
</organism>
<protein>
    <recommendedName>
        <fullName evidence="1">4Fe-4S ferredoxin-type domain-containing protein</fullName>
    </recommendedName>
</protein>
<dbReference type="Pfam" id="PF13183">
    <property type="entry name" value="Fer4_8"/>
    <property type="match status" value="1"/>
</dbReference>
<proteinExistence type="predicted"/>
<dbReference type="Gene3D" id="1.10.1060.10">
    <property type="entry name" value="Alpha-helical ferredoxin"/>
    <property type="match status" value="1"/>
</dbReference>
<accession>X1LM76</accession>
<dbReference type="InterPro" id="IPR017896">
    <property type="entry name" value="4Fe4S_Fe-S-bd"/>
</dbReference>
<sequence>MLLSIEFQARDQLLERSKAIERCFRCGTCALVCPVTRYGEGYNPRDTFVYDVLSSGEPATNQNLWSCALCYKCYEVCPQDVNIPKVFESLKEIAFENGWAPANVVALVESVIRTGTSFPITDACRRMRAELNLSPFAPKGIGDLREIAKNTGLEGEIDRLKVRKVGDGEQ</sequence>